<evidence type="ECO:0000313" key="4">
    <source>
        <dbReference type="EMBL" id="PHT35659.1"/>
    </source>
</evidence>
<keyword evidence="1" id="KW-0812">Transmembrane</keyword>
<gene>
    <name evidence="4" type="ORF">CQW23_23359</name>
</gene>
<dbReference type="InterPro" id="IPR058888">
    <property type="entry name" value="LLG1-like"/>
</dbReference>
<evidence type="ECO:0000313" key="5">
    <source>
        <dbReference type="Proteomes" id="UP000224567"/>
    </source>
</evidence>
<dbReference type="AlphaFoldDB" id="A0A2G2VRP8"/>
<name>A0A2G2VRP8_CAPBA</name>
<reference evidence="5" key="2">
    <citation type="journal article" date="2017" name="J. Anim. Genet.">
        <title>Multiple reference genome sequences of hot pepper reveal the massive evolution of plant disease resistance genes by retroduplication.</title>
        <authorList>
            <person name="Kim S."/>
            <person name="Park J."/>
            <person name="Yeom S.-I."/>
            <person name="Kim Y.-M."/>
            <person name="Seo E."/>
            <person name="Kim K.-T."/>
            <person name="Kim M.-S."/>
            <person name="Lee J.M."/>
            <person name="Cheong K."/>
            <person name="Shin H.-S."/>
            <person name="Kim S.-B."/>
            <person name="Han K."/>
            <person name="Lee J."/>
            <person name="Park M."/>
            <person name="Lee H.-A."/>
            <person name="Lee H.-Y."/>
            <person name="Lee Y."/>
            <person name="Oh S."/>
            <person name="Lee J.H."/>
            <person name="Choi E."/>
            <person name="Choi E."/>
            <person name="Lee S.E."/>
            <person name="Jeon J."/>
            <person name="Kim H."/>
            <person name="Choi G."/>
            <person name="Song H."/>
            <person name="Lee J."/>
            <person name="Lee S.-C."/>
            <person name="Kwon J.-K."/>
            <person name="Lee H.-Y."/>
            <person name="Koo N."/>
            <person name="Hong Y."/>
            <person name="Kim R.W."/>
            <person name="Kang W.-H."/>
            <person name="Huh J.H."/>
            <person name="Kang B.-C."/>
            <person name="Yang T.-J."/>
            <person name="Lee Y.-H."/>
            <person name="Bennetzen J.L."/>
            <person name="Choi D."/>
        </authorList>
    </citation>
    <scope>NUCLEOTIDE SEQUENCE [LARGE SCALE GENOMIC DNA]</scope>
    <source>
        <strain evidence="5">cv. PBC81</strain>
    </source>
</reference>
<dbReference type="PANTHER" id="PTHR31533:SF34">
    <property type="entry name" value="GPI-ANCHORED PROTEIN LORELEI-LIKE"/>
    <property type="match status" value="1"/>
</dbReference>
<dbReference type="PANTHER" id="PTHR31533">
    <property type="entry name" value="GPI-ANCHORED PROTEIN LLG1-RELATED-RELATED"/>
    <property type="match status" value="1"/>
</dbReference>
<evidence type="ECO:0000256" key="1">
    <source>
        <dbReference type="SAM" id="Phobius"/>
    </source>
</evidence>
<evidence type="ECO:0000259" key="3">
    <source>
        <dbReference type="Pfam" id="PF26578"/>
    </source>
</evidence>
<dbReference type="InterPro" id="IPR039307">
    <property type="entry name" value="LORELEI-like"/>
</dbReference>
<proteinExistence type="predicted"/>
<organism evidence="4 5">
    <name type="scientific">Capsicum baccatum</name>
    <name type="common">Peruvian pepper</name>
    <dbReference type="NCBI Taxonomy" id="33114"/>
    <lineage>
        <taxon>Eukaryota</taxon>
        <taxon>Viridiplantae</taxon>
        <taxon>Streptophyta</taxon>
        <taxon>Embryophyta</taxon>
        <taxon>Tracheophyta</taxon>
        <taxon>Spermatophyta</taxon>
        <taxon>Magnoliopsida</taxon>
        <taxon>eudicotyledons</taxon>
        <taxon>Gunneridae</taxon>
        <taxon>Pentapetalae</taxon>
        <taxon>asterids</taxon>
        <taxon>lamiids</taxon>
        <taxon>Solanales</taxon>
        <taxon>Solanaceae</taxon>
        <taxon>Solanoideae</taxon>
        <taxon>Capsiceae</taxon>
        <taxon>Capsicum</taxon>
    </lineage>
</organism>
<feature type="domain" description="GPI-anchored protein LLG1-like" evidence="3">
    <location>
        <begin position="50"/>
        <end position="127"/>
    </location>
</feature>
<sequence>MGFQKLFFLFLFFLFVGLSSSSPSYIKDDVFEARIQTGRALLQQQGNCPIDFERENYTIITSQCKGPNYNSTICCNAFKQLACKHAKELNNVQNGCAVTMFNYINLYGKYPPGLFSNMCKEDKEGLDCKNVIQPQVKNEEKKSNSTRGNQSSTILMVITTLLMIIMMLSI</sequence>
<evidence type="ECO:0000256" key="2">
    <source>
        <dbReference type="SAM" id="SignalP"/>
    </source>
</evidence>
<keyword evidence="1" id="KW-1133">Transmembrane helix</keyword>
<reference evidence="4 5" key="1">
    <citation type="journal article" date="2017" name="Genome Biol.">
        <title>New reference genome sequences of hot pepper reveal the massive evolution of plant disease-resistance genes by retroduplication.</title>
        <authorList>
            <person name="Kim S."/>
            <person name="Park J."/>
            <person name="Yeom S.I."/>
            <person name="Kim Y.M."/>
            <person name="Seo E."/>
            <person name="Kim K.T."/>
            <person name="Kim M.S."/>
            <person name="Lee J.M."/>
            <person name="Cheong K."/>
            <person name="Shin H.S."/>
            <person name="Kim S.B."/>
            <person name="Han K."/>
            <person name="Lee J."/>
            <person name="Park M."/>
            <person name="Lee H.A."/>
            <person name="Lee H.Y."/>
            <person name="Lee Y."/>
            <person name="Oh S."/>
            <person name="Lee J.H."/>
            <person name="Choi E."/>
            <person name="Choi E."/>
            <person name="Lee S.E."/>
            <person name="Jeon J."/>
            <person name="Kim H."/>
            <person name="Choi G."/>
            <person name="Song H."/>
            <person name="Lee J."/>
            <person name="Lee S.C."/>
            <person name="Kwon J.K."/>
            <person name="Lee H.Y."/>
            <person name="Koo N."/>
            <person name="Hong Y."/>
            <person name="Kim R.W."/>
            <person name="Kang W.H."/>
            <person name="Huh J.H."/>
            <person name="Kang B.C."/>
            <person name="Yang T.J."/>
            <person name="Lee Y.H."/>
            <person name="Bennetzen J.L."/>
            <person name="Choi D."/>
        </authorList>
    </citation>
    <scope>NUCLEOTIDE SEQUENCE [LARGE SCALE GENOMIC DNA]</scope>
    <source>
        <strain evidence="5">cv. PBC81</strain>
    </source>
</reference>
<keyword evidence="5" id="KW-1185">Reference proteome</keyword>
<dbReference type="Pfam" id="PF26578">
    <property type="entry name" value="LLG1"/>
    <property type="match status" value="1"/>
</dbReference>
<comment type="caution">
    <text evidence="4">The sequence shown here is derived from an EMBL/GenBank/DDBJ whole genome shotgun (WGS) entry which is preliminary data.</text>
</comment>
<protein>
    <recommendedName>
        <fullName evidence="3">GPI-anchored protein LLG1-like domain-containing protein</fullName>
    </recommendedName>
</protein>
<feature type="transmembrane region" description="Helical" evidence="1">
    <location>
        <begin position="151"/>
        <end position="169"/>
    </location>
</feature>
<keyword evidence="2" id="KW-0732">Signal</keyword>
<feature type="signal peptide" evidence="2">
    <location>
        <begin position="1"/>
        <end position="21"/>
    </location>
</feature>
<dbReference type="Proteomes" id="UP000224567">
    <property type="component" value="Unassembled WGS sequence"/>
</dbReference>
<dbReference type="EMBL" id="MLFT02000010">
    <property type="protein sequence ID" value="PHT35659.1"/>
    <property type="molecule type" value="Genomic_DNA"/>
</dbReference>
<dbReference type="OrthoDB" id="585255at2759"/>
<dbReference type="STRING" id="33114.A0A2G2VRP8"/>
<accession>A0A2G2VRP8</accession>
<keyword evidence="1" id="KW-0472">Membrane</keyword>
<feature type="chain" id="PRO_5013545187" description="GPI-anchored protein LLG1-like domain-containing protein" evidence="2">
    <location>
        <begin position="22"/>
        <end position="170"/>
    </location>
</feature>